<name>A0AAV6W0C5_9ARAC</name>
<dbReference type="Gene3D" id="2.30.29.30">
    <property type="entry name" value="Pleckstrin-homology domain (PH domain)/Phosphotyrosine-binding domain (PTB)"/>
    <property type="match status" value="1"/>
</dbReference>
<feature type="compositionally biased region" description="Polar residues" evidence="4">
    <location>
        <begin position="382"/>
        <end position="401"/>
    </location>
</feature>
<feature type="region of interest" description="Disordered" evidence="4">
    <location>
        <begin position="130"/>
        <end position="149"/>
    </location>
</feature>
<dbReference type="GO" id="GO:0005737">
    <property type="term" value="C:cytoplasm"/>
    <property type="evidence" value="ECO:0007669"/>
    <property type="project" value="UniProtKB-ARBA"/>
</dbReference>
<dbReference type="GO" id="GO:0005085">
    <property type="term" value="F:guanyl-nucleotide exchange factor activity"/>
    <property type="evidence" value="ECO:0007669"/>
    <property type="project" value="UniProtKB-KW"/>
</dbReference>
<evidence type="ECO:0000256" key="1">
    <source>
        <dbReference type="ARBA" id="ARBA00022553"/>
    </source>
</evidence>
<evidence type="ECO:0000259" key="5">
    <source>
        <dbReference type="PROSITE" id="PS50010"/>
    </source>
</evidence>
<organism evidence="6 7">
    <name type="scientific">Oedothorax gibbosus</name>
    <dbReference type="NCBI Taxonomy" id="931172"/>
    <lineage>
        <taxon>Eukaryota</taxon>
        <taxon>Metazoa</taxon>
        <taxon>Ecdysozoa</taxon>
        <taxon>Arthropoda</taxon>
        <taxon>Chelicerata</taxon>
        <taxon>Arachnida</taxon>
        <taxon>Araneae</taxon>
        <taxon>Araneomorphae</taxon>
        <taxon>Entelegynae</taxon>
        <taxon>Araneoidea</taxon>
        <taxon>Linyphiidae</taxon>
        <taxon>Erigoninae</taxon>
        <taxon>Oedothorax</taxon>
    </lineage>
</organism>
<dbReference type="Pfam" id="PF00621">
    <property type="entry name" value="RhoGEF"/>
    <property type="match status" value="1"/>
</dbReference>
<feature type="region of interest" description="Disordered" evidence="4">
    <location>
        <begin position="501"/>
        <end position="541"/>
    </location>
</feature>
<dbReference type="PROSITE" id="PS00741">
    <property type="entry name" value="DH_1"/>
    <property type="match status" value="1"/>
</dbReference>
<gene>
    <name evidence="6" type="ORF">JTE90_016783</name>
</gene>
<feature type="region of interest" description="Disordered" evidence="4">
    <location>
        <begin position="660"/>
        <end position="727"/>
    </location>
</feature>
<feature type="compositionally biased region" description="Polar residues" evidence="4">
    <location>
        <begin position="514"/>
        <end position="524"/>
    </location>
</feature>
<dbReference type="GO" id="GO:0051496">
    <property type="term" value="P:positive regulation of stress fiber assembly"/>
    <property type="evidence" value="ECO:0007669"/>
    <property type="project" value="UniProtKB-ARBA"/>
</dbReference>
<feature type="compositionally biased region" description="Basic and acidic residues" evidence="4">
    <location>
        <begin position="680"/>
        <end position="690"/>
    </location>
</feature>
<protein>
    <recommendedName>
        <fullName evidence="5">DH domain-containing protein</fullName>
    </recommendedName>
</protein>
<feature type="region of interest" description="Disordered" evidence="4">
    <location>
        <begin position="1262"/>
        <end position="1293"/>
    </location>
</feature>
<dbReference type="Pfam" id="PF19057">
    <property type="entry name" value="PH_19"/>
    <property type="match status" value="1"/>
</dbReference>
<dbReference type="GO" id="GO:0030036">
    <property type="term" value="P:actin cytoskeleton organization"/>
    <property type="evidence" value="ECO:0007669"/>
    <property type="project" value="TreeGrafter"/>
</dbReference>
<dbReference type="SUPFAM" id="SSF50978">
    <property type="entry name" value="WD40 repeat-like"/>
    <property type="match status" value="1"/>
</dbReference>
<dbReference type="GO" id="GO:0035556">
    <property type="term" value="P:intracellular signal transduction"/>
    <property type="evidence" value="ECO:0007669"/>
    <property type="project" value="InterPro"/>
</dbReference>
<dbReference type="PANTHER" id="PTHR12877:SF15">
    <property type="entry name" value="RHO GUANINE NUCLEOTIDE EXCHANGE FACTOR 17"/>
    <property type="match status" value="1"/>
</dbReference>
<feature type="compositionally biased region" description="Acidic residues" evidence="4">
    <location>
        <begin position="1269"/>
        <end position="1284"/>
    </location>
</feature>
<feature type="region of interest" description="Disordered" evidence="4">
    <location>
        <begin position="373"/>
        <end position="448"/>
    </location>
</feature>
<dbReference type="SUPFAM" id="SSF50729">
    <property type="entry name" value="PH domain-like"/>
    <property type="match status" value="1"/>
</dbReference>
<dbReference type="SUPFAM" id="SSF48065">
    <property type="entry name" value="DBL homology domain (DH-domain)"/>
    <property type="match status" value="1"/>
</dbReference>
<evidence type="ECO:0000313" key="7">
    <source>
        <dbReference type="Proteomes" id="UP000827092"/>
    </source>
</evidence>
<accession>A0AAV6W0C5</accession>
<sequence>MIHINYPSDKPVFRPPSWCIWRQIRFFRQPSFGEVFVRVKTLAKTADIQRFSRPPRICVGLSVIFQLSFYANWRASIELCVVCFGGKTTCCRVGHREQVPAGRINRRCDVIMTSESPRVSVRARARAIEAHLSPPAADSPTQASEKRRVSDGELFLRCRPQPPRRVSLDTVQELTQHTPQVSPVAATCQRGDVTAPFGPAIFSPSPLDDILTALEKICDEFADEEDNPSSKAPRDDVFDEKALRCHEYVNPAFDEPPLYRSELVFSPKVPQHGRDSSPSEELETVKNILAKLDFQKYKRRFSLDTAMEHKSPTPKMTGERFQDLFNWKPNREKPFLLSRSFSFSNGEEHIYTEIKDTLDKKILTLPCQKTHASQPAKMAGSSCPSFFQLSESPGRSDSDVSTQRKRRKGATQLDSATRKCGPGTGRSLTYPPQKKGLADETSGDSNGIQLLHTLPETRPDSGLLSDLSLDDGHLCPSEGDEAYPDVVDSVLHSPAQHYLSVPHKKKHHSDPGGDSTSPTSSETSFGDAKGSSRSEPQLGDNDHLKLVIDGRTYASGSLTSGATSSSHFLFPLEPRRYSKRRLRGPYGEMLEEEMRKSTERSKSFLQPAMFLSSQSLDEASSPRNEPKRKVSANYPLLQPKELQNEPSVPIEPPLVLKEPSVQREHPVAQKEPAVVQKEPSVQKEVQKEHSVVQQEHSASKESSVVDKEAKSSPQQKAKRDSVTISSQDKTVDTRTHVVYEILETERSYVDSLQILVTKYMGALKSSDYNGVVEGGIVDEIFFQVPEILSIHDVFLDALEKRCSTFEVKYTVGDLFMEAFTKQQVIDTYTAFINNWKCAKDATKIATQAKPAFARFLEHMSREHKGKLALDALLIMPVQRIPRYELLLKELLKHTPMDHPDHHLLVQAQKEVHDLAVKINRVEREAFQIEQMQQRVREIEHHIDGVVDLCVPDRAFLRHDVVTIPGGLGTKKERCLFLFSDILLITSIKRKSVAMRKPSSVPSTSSQSPFSVIDSNKYKLLTKFSIESMEISKNTDVNLKKAMRDIATLEEDIQILNQVKDLIDKISSPHQNLEDVIRDLTNSVSKQMLEKQNNDYSLISLEMTITTQERIENLIIQFTSPERRAVWSAAFNEAKLKLGRRPPPELKKAMPIRKTRAGLQFTCATATGYNQEGMREVWVCNSDGYVGQVCVLSLSPEPTVLSCNGVCNARILTIASVPATCTLASDRSKWNPLSIPSADNSSGVNIEIQEVKVDCSENFANNGNIQLDSESSDDEDETESADEEKGDCRKRGNSIPREDAHVEIYLKQPTVWLGTEDGCVHVYNCNDNIRTKKNKIKMQHSAAIQCIIYLDNRVFASTANGEVHVYTKETEGGWAGCEPYKIVIGSSSAPVPIMLAVAGKIWCGCLNFIHVINTGALRIEHSFPVSSDTSRYVLTMVTSGLGVWITVTPSAVVRLFHATNFEPLIDVNVAPTVAKILSAATDDIIKQHKSACLRVTAMLACKDLLWIGTSAGVILTLPLPHLTSSTLSVDIMPPLTGLPHGHTGHVRFLTSVELSSGSTLDSTSSNKHSSRPSKSKESASGRRTSTTTTATATAGSKILVISGGDGYEDFEMSGLGDQAGHDDSTNHLLLWHV</sequence>
<keyword evidence="3" id="KW-0175">Coiled coil</keyword>
<dbReference type="CDD" id="cd00160">
    <property type="entry name" value="RhoGEF"/>
    <property type="match status" value="1"/>
</dbReference>
<dbReference type="Proteomes" id="UP000827092">
    <property type="component" value="Unassembled WGS sequence"/>
</dbReference>
<dbReference type="Gene3D" id="1.20.900.10">
    <property type="entry name" value="Dbl homology (DH) domain"/>
    <property type="match status" value="1"/>
</dbReference>
<proteinExistence type="predicted"/>
<dbReference type="InterPro" id="IPR036322">
    <property type="entry name" value="WD40_repeat_dom_sf"/>
</dbReference>
<evidence type="ECO:0000256" key="2">
    <source>
        <dbReference type="ARBA" id="ARBA00022658"/>
    </source>
</evidence>
<dbReference type="InterPro" id="IPR039919">
    <property type="entry name" value="ARHGEF10/ARHGEF17"/>
</dbReference>
<dbReference type="InterPro" id="IPR035899">
    <property type="entry name" value="DBL_dom_sf"/>
</dbReference>
<dbReference type="InterPro" id="IPR001331">
    <property type="entry name" value="GDS_CDC24_CS"/>
</dbReference>
<dbReference type="InterPro" id="IPR000219">
    <property type="entry name" value="DH_dom"/>
</dbReference>
<comment type="caution">
    <text evidence="6">The sequence shown here is derived from an EMBL/GenBank/DDBJ whole genome shotgun (WGS) entry which is preliminary data.</text>
</comment>
<evidence type="ECO:0000256" key="4">
    <source>
        <dbReference type="SAM" id="MobiDB-lite"/>
    </source>
</evidence>
<keyword evidence="7" id="KW-1185">Reference proteome</keyword>
<reference evidence="6 7" key="1">
    <citation type="journal article" date="2022" name="Nat. Ecol. Evol.">
        <title>A masculinizing supergene underlies an exaggerated male reproductive morph in a spider.</title>
        <authorList>
            <person name="Hendrickx F."/>
            <person name="De Corte Z."/>
            <person name="Sonet G."/>
            <person name="Van Belleghem S.M."/>
            <person name="Kostlbacher S."/>
            <person name="Vangestel C."/>
        </authorList>
    </citation>
    <scope>NUCLEOTIDE SEQUENCE [LARGE SCALE GENOMIC DNA]</scope>
    <source>
        <strain evidence="6">W744_W776</strain>
    </source>
</reference>
<feature type="domain" description="DH" evidence="5">
    <location>
        <begin position="733"/>
        <end position="921"/>
    </location>
</feature>
<dbReference type="Pfam" id="PF19056">
    <property type="entry name" value="WD40_2"/>
    <property type="match status" value="1"/>
</dbReference>
<feature type="compositionally biased region" description="Low complexity" evidence="4">
    <location>
        <begin position="1580"/>
        <end position="1590"/>
    </location>
</feature>
<dbReference type="FunFam" id="1.20.900.10:FF:000003">
    <property type="entry name" value="Rho guanine nucleotide exchange factor 10 like"/>
    <property type="match status" value="1"/>
</dbReference>
<feature type="region of interest" description="Disordered" evidence="4">
    <location>
        <begin position="1555"/>
        <end position="1590"/>
    </location>
</feature>
<dbReference type="EMBL" id="JAFNEN010000006">
    <property type="protein sequence ID" value="KAG8201301.1"/>
    <property type="molecule type" value="Genomic_DNA"/>
</dbReference>
<evidence type="ECO:0000313" key="6">
    <source>
        <dbReference type="EMBL" id="KAG8201301.1"/>
    </source>
</evidence>
<dbReference type="PANTHER" id="PTHR12877">
    <property type="entry name" value="RHO GUANINE NUCLEOTIDE EXCHANGE FACTOR"/>
    <property type="match status" value="1"/>
</dbReference>
<feature type="coiled-coil region" evidence="3">
    <location>
        <begin position="1031"/>
        <end position="1058"/>
    </location>
</feature>
<feature type="compositionally biased region" description="Low complexity" evidence="4">
    <location>
        <begin position="1555"/>
        <end position="1566"/>
    </location>
</feature>
<dbReference type="InterPro" id="IPR011993">
    <property type="entry name" value="PH-like_dom_sf"/>
</dbReference>
<dbReference type="PROSITE" id="PS50010">
    <property type="entry name" value="DH_2"/>
    <property type="match status" value="1"/>
</dbReference>
<evidence type="ECO:0000256" key="3">
    <source>
        <dbReference type="SAM" id="Coils"/>
    </source>
</evidence>
<keyword evidence="2" id="KW-0344">Guanine-nucleotide releasing factor</keyword>
<keyword evidence="1" id="KW-0597">Phosphoprotein</keyword>
<dbReference type="SMART" id="SM00325">
    <property type="entry name" value="RhoGEF"/>
    <property type="match status" value="1"/>
</dbReference>
<feature type="compositionally biased region" description="Basic and acidic residues" evidence="4">
    <location>
        <begin position="697"/>
        <end position="710"/>
    </location>
</feature>